<sequence length="333" mass="36976">MKWKFFGVFLLGASLGIAGTLIFNIQNSNFNEDRKTGEAFEAKELPLLKYTIENLGERAYGGGSIILDEAVATTSAYTASNFHFESDGKRVYGRMHLPQGDGPFPVIVQVRGFQDRATYTTGDGTKRSAAEYAKAGFISLAADYLGYGGSASPSADVFEARFETYTTTLNLLAAVKTLPEADASRIGMWGHSNGGQIVLTVLEASGRPIPATLWAPVTARFPFSILVYTDDYEGDGGKALRKDLARFETEYDTDKYAFTQYLERISGPLQIHQGTTDSWVPVTWSREVSRRLKVLDKNVTYLEYPGDDHNLLPDWNTVVARDIEFFKKYLDLE</sequence>
<dbReference type="InterPro" id="IPR029058">
    <property type="entry name" value="AB_hydrolase_fold"/>
</dbReference>
<dbReference type="Gene3D" id="3.40.50.1820">
    <property type="entry name" value="alpha/beta hydrolase"/>
    <property type="match status" value="1"/>
</dbReference>
<comment type="caution">
    <text evidence="3">The sequence shown here is derived from an EMBL/GenBank/DDBJ whole genome shotgun (WGS) entry which is preliminary data.</text>
</comment>
<dbReference type="SUPFAM" id="SSF53474">
    <property type="entry name" value="alpha/beta-Hydrolases"/>
    <property type="match status" value="1"/>
</dbReference>
<gene>
    <name evidence="3" type="ORF">A2972_03450</name>
</gene>
<name>A0A1F4Z541_9BACT</name>
<keyword evidence="1" id="KW-0378">Hydrolase</keyword>
<evidence type="ECO:0000256" key="1">
    <source>
        <dbReference type="ARBA" id="ARBA00022801"/>
    </source>
</evidence>
<evidence type="ECO:0000313" key="4">
    <source>
        <dbReference type="Proteomes" id="UP000176822"/>
    </source>
</evidence>
<evidence type="ECO:0000313" key="3">
    <source>
        <dbReference type="EMBL" id="OGD01268.1"/>
    </source>
</evidence>
<dbReference type="GO" id="GO:0052689">
    <property type="term" value="F:carboxylic ester hydrolase activity"/>
    <property type="evidence" value="ECO:0007669"/>
    <property type="project" value="UniProtKB-ARBA"/>
</dbReference>
<dbReference type="AlphaFoldDB" id="A0A1F4Z541"/>
<evidence type="ECO:0000259" key="2">
    <source>
        <dbReference type="Pfam" id="PF00326"/>
    </source>
</evidence>
<accession>A0A1F4Z541</accession>
<reference evidence="3 4" key="1">
    <citation type="journal article" date="2016" name="Nat. Commun.">
        <title>Thousands of microbial genomes shed light on interconnected biogeochemical processes in an aquifer system.</title>
        <authorList>
            <person name="Anantharaman K."/>
            <person name="Brown C.T."/>
            <person name="Hug L.A."/>
            <person name="Sharon I."/>
            <person name="Castelle C.J."/>
            <person name="Probst A.J."/>
            <person name="Thomas B.C."/>
            <person name="Singh A."/>
            <person name="Wilkins M.J."/>
            <person name="Karaoz U."/>
            <person name="Brodie E.L."/>
            <person name="Williams K.H."/>
            <person name="Hubbard S.S."/>
            <person name="Banfield J.F."/>
        </authorList>
    </citation>
    <scope>NUCLEOTIDE SEQUENCE [LARGE SCALE GENOMIC DNA]</scope>
</reference>
<dbReference type="Pfam" id="PF00326">
    <property type="entry name" value="Peptidase_S9"/>
    <property type="match status" value="1"/>
</dbReference>
<dbReference type="PANTHER" id="PTHR22946:SF9">
    <property type="entry name" value="POLYKETIDE TRANSFERASE AF380"/>
    <property type="match status" value="1"/>
</dbReference>
<organism evidence="3 4">
    <name type="scientific">Candidatus Amesbacteria bacterium RIFCSPLOWO2_01_FULL_47_33</name>
    <dbReference type="NCBI Taxonomy" id="1797258"/>
    <lineage>
        <taxon>Bacteria</taxon>
        <taxon>Candidatus Amesiibacteriota</taxon>
    </lineage>
</organism>
<dbReference type="PANTHER" id="PTHR22946">
    <property type="entry name" value="DIENELACTONE HYDROLASE DOMAIN-CONTAINING PROTEIN-RELATED"/>
    <property type="match status" value="1"/>
</dbReference>
<proteinExistence type="predicted"/>
<dbReference type="GO" id="GO:0006508">
    <property type="term" value="P:proteolysis"/>
    <property type="evidence" value="ECO:0007669"/>
    <property type="project" value="InterPro"/>
</dbReference>
<feature type="domain" description="Peptidase S9 prolyl oligopeptidase catalytic" evidence="2">
    <location>
        <begin position="133"/>
        <end position="331"/>
    </location>
</feature>
<dbReference type="InterPro" id="IPR050261">
    <property type="entry name" value="FrsA_esterase"/>
</dbReference>
<dbReference type="Proteomes" id="UP000176822">
    <property type="component" value="Unassembled WGS sequence"/>
</dbReference>
<dbReference type="EMBL" id="MEXM01000016">
    <property type="protein sequence ID" value="OGD01268.1"/>
    <property type="molecule type" value="Genomic_DNA"/>
</dbReference>
<dbReference type="GO" id="GO:0008236">
    <property type="term" value="F:serine-type peptidase activity"/>
    <property type="evidence" value="ECO:0007669"/>
    <property type="project" value="InterPro"/>
</dbReference>
<protein>
    <recommendedName>
        <fullName evidence="2">Peptidase S9 prolyl oligopeptidase catalytic domain-containing protein</fullName>
    </recommendedName>
</protein>
<dbReference type="InterPro" id="IPR001375">
    <property type="entry name" value="Peptidase_S9_cat"/>
</dbReference>